<evidence type="ECO:0000256" key="15">
    <source>
        <dbReference type="ARBA" id="ARBA00023134"/>
    </source>
</evidence>
<dbReference type="Gene3D" id="3.40.50.300">
    <property type="entry name" value="P-loop containing nucleotide triphosphate hydrolases"/>
    <property type="match status" value="1"/>
</dbReference>
<evidence type="ECO:0000313" key="20">
    <source>
        <dbReference type="Proteomes" id="UP000266841"/>
    </source>
</evidence>
<comment type="similarity">
    <text evidence="7">Belongs to the CobU/CobP family.</text>
</comment>
<dbReference type="OMA" id="YSCITNE"/>
<protein>
    <recommendedName>
        <fullName evidence="16">Adenosylcobinamide kinase</fullName>
        <ecNumber evidence="8">2.7.1.156</ecNumber>
        <ecNumber evidence="9">2.7.7.62</ecNumber>
    </recommendedName>
    <alternativeName>
        <fullName evidence="17">Adenosylcobinamide-phosphate guanylyltransferase</fullName>
    </alternativeName>
</protein>
<comment type="catalytic activity">
    <reaction evidence="1">
        <text>adenosylcob(III)inamide + ATP = adenosylcob(III)inamide phosphate + ADP + H(+)</text>
        <dbReference type="Rhea" id="RHEA:15769"/>
        <dbReference type="ChEBI" id="CHEBI:2480"/>
        <dbReference type="ChEBI" id="CHEBI:15378"/>
        <dbReference type="ChEBI" id="CHEBI:30616"/>
        <dbReference type="ChEBI" id="CHEBI:58502"/>
        <dbReference type="ChEBI" id="CHEBI:456216"/>
        <dbReference type="EC" id="2.7.1.156"/>
    </reaction>
</comment>
<dbReference type="EMBL" id="AGNL01039393">
    <property type="protein sequence ID" value="EJK52685.1"/>
    <property type="molecule type" value="Genomic_DNA"/>
</dbReference>
<dbReference type="PANTHER" id="PTHR34848:SF1">
    <property type="entry name" value="BIFUNCTIONAL ADENOSYLCOBALAMIN BIOSYNTHESIS PROTEIN COBU"/>
    <property type="match status" value="1"/>
</dbReference>
<dbReference type="GO" id="GO:0043752">
    <property type="term" value="F:adenosylcobinamide kinase activity"/>
    <property type="evidence" value="ECO:0007669"/>
    <property type="project" value="UniProtKB-EC"/>
</dbReference>
<feature type="domain" description="DUF4346" evidence="18">
    <location>
        <begin position="226"/>
        <end position="329"/>
    </location>
</feature>
<evidence type="ECO:0000256" key="13">
    <source>
        <dbReference type="ARBA" id="ARBA00022777"/>
    </source>
</evidence>
<sequence>MTIYLITGGCRSGKSSHAQGLCERLCANPIYLATSSSDGEYSDDDMKDRVKRHRDDRGEAWTTIEESLYPSNHLKSMEARVVLVDCLTLWLTNHMLDRGAFSLDGGAVSKEQMATASRQALDAVKAEIDKLSSQWNSTFVFVTNEIGSGSHAETAFGRSFVDHQGWLNQYVASKADRVVHMVAGCPSVIKRKPSDGRGSSCDTTDDDLDEAEMLDRFMSSRALKMDSKGYFMLKLQEKRIVCSFYSCITNEKGEVCDLEGKKIKCCDGKVREPMKTWRARTAKELTTQVFEQWEDVTKLDLSLGHAAYIGREAQRAEQCLYSGKKYQQD</sequence>
<comment type="catalytic activity">
    <reaction evidence="2">
        <text>adenosylcob(III)inamide phosphate + GTP + H(+) = adenosylcob(III)inamide-GDP + diphosphate</text>
        <dbReference type="Rhea" id="RHEA:22712"/>
        <dbReference type="ChEBI" id="CHEBI:15378"/>
        <dbReference type="ChEBI" id="CHEBI:33019"/>
        <dbReference type="ChEBI" id="CHEBI:37565"/>
        <dbReference type="ChEBI" id="CHEBI:58502"/>
        <dbReference type="ChEBI" id="CHEBI:60487"/>
        <dbReference type="EC" id="2.7.7.62"/>
    </reaction>
</comment>
<evidence type="ECO:0000256" key="17">
    <source>
        <dbReference type="ARBA" id="ARBA00030571"/>
    </source>
</evidence>
<dbReference type="InterPro" id="IPR027417">
    <property type="entry name" value="P-loop_NTPase"/>
</dbReference>
<keyword evidence="15" id="KW-0342">GTP-binding</keyword>
<accession>K0RHK0</accession>
<comment type="catalytic activity">
    <reaction evidence="3">
        <text>adenosylcob(III)inamide + GTP = adenosylcob(III)inamide phosphate + GDP + H(+)</text>
        <dbReference type="Rhea" id="RHEA:15765"/>
        <dbReference type="ChEBI" id="CHEBI:2480"/>
        <dbReference type="ChEBI" id="CHEBI:15378"/>
        <dbReference type="ChEBI" id="CHEBI:37565"/>
        <dbReference type="ChEBI" id="CHEBI:58189"/>
        <dbReference type="ChEBI" id="CHEBI:58502"/>
        <dbReference type="EC" id="2.7.1.156"/>
    </reaction>
</comment>
<evidence type="ECO:0000256" key="10">
    <source>
        <dbReference type="ARBA" id="ARBA00022573"/>
    </source>
</evidence>
<evidence type="ECO:0000256" key="4">
    <source>
        <dbReference type="ARBA" id="ARBA00003889"/>
    </source>
</evidence>
<gene>
    <name evidence="19" type="ORF">THAOC_28014</name>
</gene>
<dbReference type="InterPro" id="IPR025595">
    <property type="entry name" value="PterinBD-DUF4346"/>
</dbReference>
<keyword evidence="12" id="KW-0547">Nucleotide-binding</keyword>
<evidence type="ECO:0000256" key="11">
    <source>
        <dbReference type="ARBA" id="ARBA00022679"/>
    </source>
</evidence>
<dbReference type="GO" id="GO:0005524">
    <property type="term" value="F:ATP binding"/>
    <property type="evidence" value="ECO:0007669"/>
    <property type="project" value="UniProtKB-KW"/>
</dbReference>
<evidence type="ECO:0000256" key="6">
    <source>
        <dbReference type="ARBA" id="ARBA00005159"/>
    </source>
</evidence>
<evidence type="ECO:0000256" key="9">
    <source>
        <dbReference type="ARBA" id="ARBA00012523"/>
    </source>
</evidence>
<dbReference type="EC" id="2.7.7.62" evidence="9"/>
<dbReference type="OrthoDB" id="2138860at2759"/>
<name>K0RHK0_THAOC</name>
<keyword evidence="14" id="KW-0067">ATP-binding</keyword>
<dbReference type="Pfam" id="PF02283">
    <property type="entry name" value="CobU"/>
    <property type="match status" value="1"/>
</dbReference>
<dbReference type="CDD" id="cd00544">
    <property type="entry name" value="CobU"/>
    <property type="match status" value="1"/>
</dbReference>
<dbReference type="Pfam" id="PF14251">
    <property type="entry name" value="PterinBD-DUF4346"/>
    <property type="match status" value="1"/>
</dbReference>
<reference evidence="19 20" key="1">
    <citation type="journal article" date="2012" name="Genome Biol.">
        <title>Genome and low-iron response of an oceanic diatom adapted to chronic iron limitation.</title>
        <authorList>
            <person name="Lommer M."/>
            <person name="Specht M."/>
            <person name="Roy A.S."/>
            <person name="Kraemer L."/>
            <person name="Andreson R."/>
            <person name="Gutowska M.A."/>
            <person name="Wolf J."/>
            <person name="Bergner S.V."/>
            <person name="Schilhabel M.B."/>
            <person name="Klostermeier U.C."/>
            <person name="Beiko R.G."/>
            <person name="Rosenstiel P."/>
            <person name="Hippler M."/>
            <person name="Laroche J."/>
        </authorList>
    </citation>
    <scope>NUCLEOTIDE SEQUENCE [LARGE SCALE GENOMIC DNA]</scope>
    <source>
        <strain evidence="19 20">CCMP1005</strain>
    </source>
</reference>
<dbReference type="EC" id="2.7.1.156" evidence="8"/>
<evidence type="ECO:0000256" key="14">
    <source>
        <dbReference type="ARBA" id="ARBA00022840"/>
    </source>
</evidence>
<keyword evidence="20" id="KW-1185">Reference proteome</keyword>
<evidence type="ECO:0000256" key="12">
    <source>
        <dbReference type="ARBA" id="ARBA00022741"/>
    </source>
</evidence>
<dbReference type="InterPro" id="IPR003203">
    <property type="entry name" value="CobU/CobP"/>
</dbReference>
<comment type="pathway">
    <text evidence="6">Cofactor biosynthesis; adenosylcobalamin biosynthesis; adenosylcobalamin from cob(II)yrinate a,c-diamide: step 5/7.</text>
</comment>
<dbReference type="eggNOG" id="ENOG502S9JZ">
    <property type="taxonomic scope" value="Eukaryota"/>
</dbReference>
<keyword evidence="10" id="KW-0169">Cobalamin biosynthesis</keyword>
<dbReference type="GO" id="GO:0008820">
    <property type="term" value="F:cobinamide phosphate guanylyltransferase activity"/>
    <property type="evidence" value="ECO:0007669"/>
    <property type="project" value="UniProtKB-EC"/>
</dbReference>
<keyword evidence="11" id="KW-0808">Transferase</keyword>
<evidence type="ECO:0000256" key="2">
    <source>
        <dbReference type="ARBA" id="ARBA00000711"/>
    </source>
</evidence>
<evidence type="ECO:0000256" key="16">
    <source>
        <dbReference type="ARBA" id="ARBA00029570"/>
    </source>
</evidence>
<dbReference type="SUPFAM" id="SSF52540">
    <property type="entry name" value="P-loop containing nucleoside triphosphate hydrolases"/>
    <property type="match status" value="1"/>
</dbReference>
<proteinExistence type="inferred from homology"/>
<comment type="caution">
    <text evidence="19">The sequence shown here is derived from an EMBL/GenBank/DDBJ whole genome shotgun (WGS) entry which is preliminary data.</text>
</comment>
<evidence type="ECO:0000256" key="7">
    <source>
        <dbReference type="ARBA" id="ARBA00007490"/>
    </source>
</evidence>
<evidence type="ECO:0000256" key="1">
    <source>
        <dbReference type="ARBA" id="ARBA00000312"/>
    </source>
</evidence>
<dbReference type="PANTHER" id="PTHR34848">
    <property type="match status" value="1"/>
</dbReference>
<comment type="function">
    <text evidence="4">Catalyzes ATP-dependent phosphorylation of adenosylcobinamide and addition of GMP to adenosylcobinamide phosphate.</text>
</comment>
<keyword evidence="13" id="KW-0418">Kinase</keyword>
<comment type="pathway">
    <text evidence="5">Cofactor biosynthesis; adenosylcobalamin biosynthesis; adenosylcobalamin from cob(II)yrinate a,c-diamide: step 6/7.</text>
</comment>
<evidence type="ECO:0000256" key="3">
    <source>
        <dbReference type="ARBA" id="ARBA00001522"/>
    </source>
</evidence>
<dbReference type="GO" id="GO:0005525">
    <property type="term" value="F:GTP binding"/>
    <property type="evidence" value="ECO:0007669"/>
    <property type="project" value="UniProtKB-KW"/>
</dbReference>
<dbReference type="AlphaFoldDB" id="K0RHK0"/>
<evidence type="ECO:0000313" key="19">
    <source>
        <dbReference type="EMBL" id="EJK52685.1"/>
    </source>
</evidence>
<evidence type="ECO:0000256" key="5">
    <source>
        <dbReference type="ARBA" id="ARBA00004692"/>
    </source>
</evidence>
<dbReference type="Proteomes" id="UP000266841">
    <property type="component" value="Unassembled WGS sequence"/>
</dbReference>
<evidence type="ECO:0000256" key="8">
    <source>
        <dbReference type="ARBA" id="ARBA00012016"/>
    </source>
</evidence>
<organism evidence="19 20">
    <name type="scientific">Thalassiosira oceanica</name>
    <name type="common">Marine diatom</name>
    <dbReference type="NCBI Taxonomy" id="159749"/>
    <lineage>
        <taxon>Eukaryota</taxon>
        <taxon>Sar</taxon>
        <taxon>Stramenopiles</taxon>
        <taxon>Ochrophyta</taxon>
        <taxon>Bacillariophyta</taxon>
        <taxon>Coscinodiscophyceae</taxon>
        <taxon>Thalassiosirophycidae</taxon>
        <taxon>Thalassiosirales</taxon>
        <taxon>Thalassiosiraceae</taxon>
        <taxon>Thalassiosira</taxon>
    </lineage>
</organism>
<evidence type="ECO:0000259" key="18">
    <source>
        <dbReference type="Pfam" id="PF14251"/>
    </source>
</evidence>